<evidence type="ECO:0008006" key="4">
    <source>
        <dbReference type="Google" id="ProtNLM"/>
    </source>
</evidence>
<sequence>MKNIFLTGLFAFTFLFASCEDSSETDIHNEEIIEENDTNVDKLYPSKVNVTSLETVQFYYTVKTDGLAKRDLYDSITFSVSGIEEEFRVFRIGYEDPNDPIGNPAEYQVENWYHTFISIGAHEAKLIGYKNGTKKTLDAVTFGVTNPNDFFNIDWSDPQTKSNSYTNSINNFVLNVSSKYAGSVVNRKKVAGASYSWKYKSWPYTQQEFEKGRDVLYNAMVKLYGEPTYTKQDDLVKIFNDSFVDKIDELDDIECIWITEKNKIALLSTLRFNEFQKFYELYAQEKE</sequence>
<dbReference type="RefSeq" id="WP_124899436.1">
    <property type="nucleotide sequence ID" value="NZ_RQTJ01000015.1"/>
</dbReference>
<organism evidence="2 3">
    <name type="scientific">Paenimyroides viscosum</name>
    <dbReference type="NCBI Taxonomy" id="2488729"/>
    <lineage>
        <taxon>Bacteria</taxon>
        <taxon>Pseudomonadati</taxon>
        <taxon>Bacteroidota</taxon>
        <taxon>Flavobacteriia</taxon>
        <taxon>Flavobacteriales</taxon>
        <taxon>Flavobacteriaceae</taxon>
        <taxon>Paenimyroides</taxon>
    </lineage>
</organism>
<keyword evidence="3" id="KW-1185">Reference proteome</keyword>
<name>A0A3P1B113_9FLAO</name>
<reference evidence="2 3" key="1">
    <citation type="submission" date="2018-11" db="EMBL/GenBank/DDBJ databases">
        <title>Flavobacterium sp. nov., YIM 102796 draft genome.</title>
        <authorList>
            <person name="Li G."/>
            <person name="Jiang Y."/>
        </authorList>
    </citation>
    <scope>NUCLEOTIDE SEQUENCE [LARGE SCALE GENOMIC DNA]</scope>
    <source>
        <strain evidence="2 3">YIM 102796</strain>
    </source>
</reference>
<dbReference type="EMBL" id="RQTJ01000015">
    <property type="protein sequence ID" value="RRA94678.1"/>
    <property type="molecule type" value="Genomic_DNA"/>
</dbReference>
<accession>A0A3P1B113</accession>
<feature type="chain" id="PRO_5017943391" description="DUF4843 domain-containing protein" evidence="1">
    <location>
        <begin position="18"/>
        <end position="287"/>
    </location>
</feature>
<evidence type="ECO:0000256" key="1">
    <source>
        <dbReference type="SAM" id="SignalP"/>
    </source>
</evidence>
<keyword evidence="1" id="KW-0732">Signal</keyword>
<dbReference type="PROSITE" id="PS51257">
    <property type="entry name" value="PROKAR_LIPOPROTEIN"/>
    <property type="match status" value="1"/>
</dbReference>
<dbReference type="Proteomes" id="UP000268372">
    <property type="component" value="Unassembled WGS sequence"/>
</dbReference>
<evidence type="ECO:0000313" key="2">
    <source>
        <dbReference type="EMBL" id="RRA94678.1"/>
    </source>
</evidence>
<gene>
    <name evidence="2" type="ORF">EG242_08350</name>
</gene>
<feature type="signal peptide" evidence="1">
    <location>
        <begin position="1"/>
        <end position="17"/>
    </location>
</feature>
<dbReference type="OrthoDB" id="2582440at2"/>
<evidence type="ECO:0000313" key="3">
    <source>
        <dbReference type="Proteomes" id="UP000268372"/>
    </source>
</evidence>
<dbReference type="AlphaFoldDB" id="A0A3P1B113"/>
<protein>
    <recommendedName>
        <fullName evidence="4">DUF4843 domain-containing protein</fullName>
    </recommendedName>
</protein>
<proteinExistence type="predicted"/>
<comment type="caution">
    <text evidence="2">The sequence shown here is derived from an EMBL/GenBank/DDBJ whole genome shotgun (WGS) entry which is preliminary data.</text>
</comment>